<dbReference type="Proteomes" id="UP000286947">
    <property type="component" value="Unassembled WGS sequence"/>
</dbReference>
<comment type="caution">
    <text evidence="2">The sequence shown here is derived from an EMBL/GenBank/DDBJ whole genome shotgun (WGS) entry which is preliminary data.</text>
</comment>
<proteinExistence type="predicted"/>
<sequence length="244" mass="27622">MAPWANTEITRLQDRLKDPVVFEKAISPIQFSAVMAQLFCVMALIIGAFFLLPALWHLLKGTLQAFENYNIRFNAMMGGGMAAFLALLALLCWGIAKLHSKPLLRKLHQAYLRNPAVCQMTAILRRGNIILNVYAAAPAQQHTIEHLLRQTLQTSPEAYQAAYKRIARAHVKHKASKANALKKQLVQINPALQAYDFHLNWFEHAPQAGEHTYYLFMPTELLPIQGNYVYIHTQAIQTELIPPI</sequence>
<keyword evidence="1" id="KW-0472">Membrane</keyword>
<keyword evidence="1" id="KW-0812">Transmembrane</keyword>
<evidence type="ECO:0000256" key="1">
    <source>
        <dbReference type="SAM" id="Phobius"/>
    </source>
</evidence>
<gene>
    <name evidence="2" type="ORF">CUZ56_01464</name>
</gene>
<dbReference type="AlphaFoldDB" id="A0A433SFJ4"/>
<protein>
    <submittedName>
        <fullName evidence="2">Uncharacterized protein</fullName>
    </submittedName>
</protein>
<accession>A0A433SFJ4</accession>
<reference evidence="2 3" key="1">
    <citation type="submission" date="2018-01" db="EMBL/GenBank/DDBJ databases">
        <title>Saezia sanguinis gen. nov., sp. nov., in the order Burkholderiales isolated from human blood.</title>
        <authorList>
            <person name="Medina-Pascual M.J."/>
            <person name="Valdezate S."/>
            <person name="Monzon S."/>
            <person name="Cuesta I."/>
            <person name="Carrasco G."/>
            <person name="Villalon P."/>
            <person name="Saez-Nieto J.A."/>
        </authorList>
    </citation>
    <scope>NUCLEOTIDE SEQUENCE [LARGE SCALE GENOMIC DNA]</scope>
    <source>
        <strain evidence="2 3">CNM695-12</strain>
    </source>
</reference>
<name>A0A433SFJ4_9BURK</name>
<feature type="transmembrane region" description="Helical" evidence="1">
    <location>
        <begin position="34"/>
        <end position="56"/>
    </location>
</feature>
<evidence type="ECO:0000313" key="3">
    <source>
        <dbReference type="Proteomes" id="UP000286947"/>
    </source>
</evidence>
<evidence type="ECO:0000313" key="2">
    <source>
        <dbReference type="EMBL" id="RUS67517.1"/>
    </source>
</evidence>
<organism evidence="2 3">
    <name type="scientific">Saezia sanguinis</name>
    <dbReference type="NCBI Taxonomy" id="1965230"/>
    <lineage>
        <taxon>Bacteria</taxon>
        <taxon>Pseudomonadati</taxon>
        <taxon>Pseudomonadota</taxon>
        <taxon>Betaproteobacteria</taxon>
        <taxon>Burkholderiales</taxon>
        <taxon>Saeziaceae</taxon>
        <taxon>Saezia</taxon>
    </lineage>
</organism>
<keyword evidence="1" id="KW-1133">Transmembrane helix</keyword>
<dbReference type="RefSeq" id="WP_126979601.1">
    <property type="nucleotide sequence ID" value="NZ_PQSP01000002.1"/>
</dbReference>
<keyword evidence="3" id="KW-1185">Reference proteome</keyword>
<feature type="transmembrane region" description="Helical" evidence="1">
    <location>
        <begin position="76"/>
        <end position="96"/>
    </location>
</feature>
<dbReference type="EMBL" id="PQSP01000002">
    <property type="protein sequence ID" value="RUS67517.1"/>
    <property type="molecule type" value="Genomic_DNA"/>
</dbReference>